<dbReference type="InterPro" id="IPR004484">
    <property type="entry name" value="CbiA/CobB_synth"/>
</dbReference>
<accession>A0A9X1BAB4</accession>
<comment type="pathway">
    <text evidence="1">Cofactor biosynthesis; adenosylcobalamin biosynthesis.</text>
</comment>
<keyword evidence="3" id="KW-0169">Cobalamin biosynthesis</keyword>
<proteinExistence type="inferred from homology"/>
<dbReference type="AlphaFoldDB" id="A0A9X1BAB4"/>
<feature type="domain" description="CobB/CobQ-like glutamine amidotransferase" evidence="5">
    <location>
        <begin position="12"/>
        <end position="188"/>
    </location>
</feature>
<dbReference type="GO" id="GO:0009236">
    <property type="term" value="P:cobalamin biosynthetic process"/>
    <property type="evidence" value="ECO:0007669"/>
    <property type="project" value="UniProtKB-KW"/>
</dbReference>
<reference evidence="6 7" key="1">
    <citation type="journal article" date="2020" name="Microorganisms">
        <title>Osmotic Adaptation and Compatible Solute Biosynthesis of Phototrophic Bacteria as Revealed from Genome Analyses.</title>
        <authorList>
            <person name="Imhoff J.F."/>
            <person name="Rahn T."/>
            <person name="Kunzel S."/>
            <person name="Keller A."/>
            <person name="Neulinger S.C."/>
        </authorList>
    </citation>
    <scope>NUCLEOTIDE SEQUENCE [LARGE SCALE GENOMIC DNA]</scope>
    <source>
        <strain evidence="6 7">DSM 21303</strain>
    </source>
</reference>
<dbReference type="InterPro" id="IPR029062">
    <property type="entry name" value="Class_I_gatase-like"/>
</dbReference>
<dbReference type="PANTHER" id="PTHR43873:SF1">
    <property type="entry name" value="COBYRINATE A,C-DIAMIDE SYNTHASE"/>
    <property type="match status" value="1"/>
</dbReference>
<dbReference type="EMBL" id="NRSD01000019">
    <property type="protein sequence ID" value="MBK1646113.1"/>
    <property type="molecule type" value="Genomic_DNA"/>
</dbReference>
<organism evidence="6 7">
    <name type="scientific">Thiocapsa imhoffii</name>
    <dbReference type="NCBI Taxonomy" id="382777"/>
    <lineage>
        <taxon>Bacteria</taxon>
        <taxon>Pseudomonadati</taxon>
        <taxon>Pseudomonadota</taxon>
        <taxon>Gammaproteobacteria</taxon>
        <taxon>Chromatiales</taxon>
        <taxon>Chromatiaceae</taxon>
        <taxon>Thiocapsa</taxon>
    </lineage>
</organism>
<dbReference type="Pfam" id="PF07685">
    <property type="entry name" value="GATase_3"/>
    <property type="match status" value="1"/>
</dbReference>
<comment type="similarity">
    <text evidence="2">Belongs to the CobB/CobQ family. CobQ subfamily.</text>
</comment>
<evidence type="ECO:0000256" key="3">
    <source>
        <dbReference type="ARBA" id="ARBA00022573"/>
    </source>
</evidence>
<evidence type="ECO:0000256" key="2">
    <source>
        <dbReference type="ARBA" id="ARBA00006205"/>
    </source>
</evidence>
<keyword evidence="7" id="KW-1185">Reference proteome</keyword>
<dbReference type="PANTHER" id="PTHR43873">
    <property type="entry name" value="COBYRINATE A,C-DIAMIDE SYNTHASE"/>
    <property type="match status" value="1"/>
</dbReference>
<gene>
    <name evidence="6" type="ORF">CKO25_15945</name>
</gene>
<dbReference type="InterPro" id="IPR011698">
    <property type="entry name" value="GATase_3"/>
</dbReference>
<keyword evidence="4" id="KW-0315">Glutamine amidotransferase</keyword>
<evidence type="ECO:0000256" key="1">
    <source>
        <dbReference type="ARBA" id="ARBA00004953"/>
    </source>
</evidence>
<protein>
    <recommendedName>
        <fullName evidence="5">CobB/CobQ-like glutamine amidotransferase domain-containing protein</fullName>
    </recommendedName>
</protein>
<evidence type="ECO:0000256" key="4">
    <source>
        <dbReference type="ARBA" id="ARBA00022962"/>
    </source>
</evidence>
<comment type="caution">
    <text evidence="6">The sequence shown here is derived from an EMBL/GenBank/DDBJ whole genome shotgun (WGS) entry which is preliminary data.</text>
</comment>
<dbReference type="PROSITE" id="PS51274">
    <property type="entry name" value="GATASE_COBBQ"/>
    <property type="match status" value="1"/>
</dbReference>
<dbReference type="Proteomes" id="UP001138802">
    <property type="component" value="Unassembled WGS sequence"/>
</dbReference>
<dbReference type="Gene3D" id="3.40.50.880">
    <property type="match status" value="1"/>
</dbReference>
<sequence>MPPPRHLAGRCIAVARDAAFSFIYPDNLTVLEAMGARIETFSPLANEIPVADAIYLPGGYPELHLATLAARTATRDALHAHARAGRPIYAECGGLLYLLEHLIDRDGRGASMVGLLPGRAQMQPRLVGLGMQSLEQPAGQLRGHSFHHSALDLQLEPERHAVHHPDGRPGEAFYRHGAVRASYLHLYFPSCPTAAAALFLP</sequence>
<dbReference type="SUPFAM" id="SSF52317">
    <property type="entry name" value="Class I glutamine amidotransferase-like"/>
    <property type="match status" value="1"/>
</dbReference>
<name>A0A9X1BAB4_9GAMM</name>
<evidence type="ECO:0000259" key="5">
    <source>
        <dbReference type="Pfam" id="PF07685"/>
    </source>
</evidence>
<dbReference type="GO" id="GO:0042242">
    <property type="term" value="F:cobyrinic acid a,c-diamide synthase activity"/>
    <property type="evidence" value="ECO:0007669"/>
    <property type="project" value="InterPro"/>
</dbReference>
<evidence type="ECO:0000313" key="7">
    <source>
        <dbReference type="Proteomes" id="UP001138802"/>
    </source>
</evidence>
<evidence type="ECO:0000313" key="6">
    <source>
        <dbReference type="EMBL" id="MBK1646113.1"/>
    </source>
</evidence>